<dbReference type="GO" id="GO:0016491">
    <property type="term" value="F:oxidoreductase activity"/>
    <property type="evidence" value="ECO:0007669"/>
    <property type="project" value="UniProtKB-KW"/>
</dbReference>
<accession>A0A8H7WCZ0</accession>
<evidence type="ECO:0000256" key="2">
    <source>
        <dbReference type="ARBA" id="ARBA00022827"/>
    </source>
</evidence>
<evidence type="ECO:0000313" key="4">
    <source>
        <dbReference type="EMBL" id="KAG4422545.1"/>
    </source>
</evidence>
<dbReference type="EMBL" id="JAFJYH010000047">
    <property type="protein sequence ID" value="KAG4422545.1"/>
    <property type="molecule type" value="Genomic_DNA"/>
</dbReference>
<evidence type="ECO:0008006" key="6">
    <source>
        <dbReference type="Google" id="ProtNLM"/>
    </source>
</evidence>
<dbReference type="Gene3D" id="3.50.50.60">
    <property type="entry name" value="FAD/NAD(P)-binding domain"/>
    <property type="match status" value="1"/>
</dbReference>
<keyword evidence="5" id="KW-1185">Reference proteome</keyword>
<proteinExistence type="predicted"/>
<keyword evidence="3" id="KW-0560">Oxidoreductase</keyword>
<dbReference type="PANTHER" id="PTHR23023">
    <property type="entry name" value="DIMETHYLANILINE MONOOXYGENASE"/>
    <property type="match status" value="1"/>
</dbReference>
<dbReference type="PRINTS" id="PR00411">
    <property type="entry name" value="PNDRDTASEI"/>
</dbReference>
<dbReference type="InterPro" id="IPR036188">
    <property type="entry name" value="FAD/NAD-bd_sf"/>
</dbReference>
<dbReference type="OrthoDB" id="2915840at2759"/>
<reference evidence="4" key="1">
    <citation type="submission" date="2021-02" db="EMBL/GenBank/DDBJ databases">
        <title>Genome sequence Cadophora malorum strain M34.</title>
        <authorList>
            <person name="Stefanovic E."/>
            <person name="Vu D."/>
            <person name="Scully C."/>
            <person name="Dijksterhuis J."/>
            <person name="Roader J."/>
            <person name="Houbraken J."/>
        </authorList>
    </citation>
    <scope>NUCLEOTIDE SEQUENCE</scope>
    <source>
        <strain evidence="4">M34</strain>
    </source>
</reference>
<sequence length="605" mass="67996">MSQASLLPSPERCNVIIIGAGIYGLVAAKTYLQINPDINLTILDADTSVGGVWSASRVYAGLVTDLPSPAFELSDLQMSEEFGMSKWADIRGDVMHEYLERYAKKFDIIRRVQFRTEVLNVERSGNEWELFTKVAAEESDTVREKTMTCDKLLVATGLNSRPKMPDIDISAFNGIAIHSKDLHKRYADITSESIHSVVVVGGNKSAIEAASACARAGKTVHWVIREDGAGAGMLMNAKLASGKSAPEISLCRVFEYQSPTLYGYRGWWDRFCLSGKNKLGTIIFNGFWKKLTAQGLGDRYKKSENGRLLEPTVPNIFWSPTGLSVAHRNDLDFFELLNEDKDIKVSRTSIVSVKERSFKLSNGTQVDADAVIFATGWEGEGIPFFNDAMKSKLGLPVPKSTLTTLEATYWDQLDAQADKEIMDLYPIFATAPKTPIRERPNTQFRLFRTIIPPKLAAQGDRSIVFLGQLANTQHSFFAGTSTLWAIAYLEGLLPDATLGTKEDMDRKVALENAFMMRRYPGRKNIPWCVLEIRDWMDIMLKELGVRTDRGRVAWKRNPNRGFGWWGWKAWFHEWFVAYEPVMYKGIVDEFLEVVKVKTGEGPKAF</sequence>
<protein>
    <recommendedName>
        <fullName evidence="6">FAD/NAD(P)-binding domain-containing protein</fullName>
    </recommendedName>
</protein>
<dbReference type="Proteomes" id="UP000664132">
    <property type="component" value="Unassembled WGS sequence"/>
</dbReference>
<comment type="caution">
    <text evidence="4">The sequence shown here is derived from an EMBL/GenBank/DDBJ whole genome shotgun (WGS) entry which is preliminary data.</text>
</comment>
<dbReference type="AlphaFoldDB" id="A0A8H7WCZ0"/>
<keyword evidence="1" id="KW-0285">Flavoprotein</keyword>
<keyword evidence="2" id="KW-0274">FAD</keyword>
<dbReference type="GO" id="GO:0050660">
    <property type="term" value="F:flavin adenine dinucleotide binding"/>
    <property type="evidence" value="ECO:0007669"/>
    <property type="project" value="InterPro"/>
</dbReference>
<gene>
    <name evidence="4" type="ORF">IFR04_004314</name>
</gene>
<dbReference type="SUPFAM" id="SSF51905">
    <property type="entry name" value="FAD/NAD(P)-binding domain"/>
    <property type="match status" value="2"/>
</dbReference>
<evidence type="ECO:0000256" key="3">
    <source>
        <dbReference type="ARBA" id="ARBA00023002"/>
    </source>
</evidence>
<evidence type="ECO:0000256" key="1">
    <source>
        <dbReference type="ARBA" id="ARBA00022630"/>
    </source>
</evidence>
<dbReference type="GO" id="GO:0050661">
    <property type="term" value="F:NADP binding"/>
    <property type="evidence" value="ECO:0007669"/>
    <property type="project" value="InterPro"/>
</dbReference>
<evidence type="ECO:0000313" key="5">
    <source>
        <dbReference type="Proteomes" id="UP000664132"/>
    </source>
</evidence>
<name>A0A8H7WCZ0_9HELO</name>
<dbReference type="PRINTS" id="PR00368">
    <property type="entry name" value="FADPNR"/>
</dbReference>
<organism evidence="4 5">
    <name type="scientific">Cadophora malorum</name>
    <dbReference type="NCBI Taxonomy" id="108018"/>
    <lineage>
        <taxon>Eukaryota</taxon>
        <taxon>Fungi</taxon>
        <taxon>Dikarya</taxon>
        <taxon>Ascomycota</taxon>
        <taxon>Pezizomycotina</taxon>
        <taxon>Leotiomycetes</taxon>
        <taxon>Helotiales</taxon>
        <taxon>Ploettnerulaceae</taxon>
        <taxon>Cadophora</taxon>
    </lineage>
</organism>
<dbReference type="Pfam" id="PF13738">
    <property type="entry name" value="Pyr_redox_3"/>
    <property type="match status" value="1"/>
</dbReference>
<dbReference type="InterPro" id="IPR050346">
    <property type="entry name" value="FMO-like"/>
</dbReference>